<dbReference type="PANTHER" id="PTHR42847">
    <property type="entry name" value="ALKANESULFONATE MONOOXYGENASE"/>
    <property type="match status" value="1"/>
</dbReference>
<dbReference type="GO" id="GO:0046306">
    <property type="term" value="P:alkanesulfonate catabolic process"/>
    <property type="evidence" value="ECO:0007669"/>
    <property type="project" value="TreeGrafter"/>
</dbReference>
<gene>
    <name evidence="6" type="ORF">SAMN05443668_106450</name>
</gene>
<dbReference type="NCBIfam" id="TIGR03619">
    <property type="entry name" value="F420_Rv2161c"/>
    <property type="match status" value="1"/>
</dbReference>
<feature type="domain" description="Luciferase-like" evidence="5">
    <location>
        <begin position="22"/>
        <end position="258"/>
    </location>
</feature>
<dbReference type="InterPro" id="IPR050172">
    <property type="entry name" value="SsuD_RutA_monooxygenase"/>
</dbReference>
<dbReference type="Proteomes" id="UP000184440">
    <property type="component" value="Unassembled WGS sequence"/>
</dbReference>
<keyword evidence="2" id="KW-0288">FMN</keyword>
<evidence type="ECO:0000256" key="1">
    <source>
        <dbReference type="ARBA" id="ARBA00022630"/>
    </source>
</evidence>
<evidence type="ECO:0000259" key="5">
    <source>
        <dbReference type="Pfam" id="PF00296"/>
    </source>
</evidence>
<evidence type="ECO:0000313" key="7">
    <source>
        <dbReference type="Proteomes" id="UP000184440"/>
    </source>
</evidence>
<dbReference type="Pfam" id="PF00296">
    <property type="entry name" value="Bac_luciferase"/>
    <property type="match status" value="1"/>
</dbReference>
<dbReference type="RefSeq" id="WP_073259782.1">
    <property type="nucleotide sequence ID" value="NZ_FRCS01000006.1"/>
</dbReference>
<dbReference type="Gene3D" id="3.20.20.30">
    <property type="entry name" value="Luciferase-like domain"/>
    <property type="match status" value="1"/>
</dbReference>
<dbReference type="EMBL" id="FRCS01000006">
    <property type="protein sequence ID" value="SHN40187.1"/>
    <property type="molecule type" value="Genomic_DNA"/>
</dbReference>
<accession>A0A1M7R4G7</accession>
<dbReference type="AlphaFoldDB" id="A0A1M7R4G7"/>
<dbReference type="STRING" id="134849.SAMN05443668_106450"/>
<proteinExistence type="predicted"/>
<dbReference type="InterPro" id="IPR011251">
    <property type="entry name" value="Luciferase-like_dom"/>
</dbReference>
<keyword evidence="4" id="KW-0503">Monooxygenase</keyword>
<reference evidence="6 7" key="1">
    <citation type="submission" date="2016-11" db="EMBL/GenBank/DDBJ databases">
        <authorList>
            <person name="Jaros S."/>
            <person name="Januszkiewicz K."/>
            <person name="Wedrychowicz H."/>
        </authorList>
    </citation>
    <scope>NUCLEOTIDE SEQUENCE [LARGE SCALE GENOMIC DNA]</scope>
    <source>
        <strain evidence="6 7">DSM 46144</strain>
    </source>
</reference>
<keyword evidence="1" id="KW-0285">Flavoprotein</keyword>
<keyword evidence="7" id="KW-1185">Reference proteome</keyword>
<dbReference type="InterPro" id="IPR019921">
    <property type="entry name" value="Lucif-like_OxRdtase_Rv2161c"/>
</dbReference>
<protein>
    <submittedName>
        <fullName evidence="6">Probable F420-dependent oxidoreductase, Rv2161c family</fullName>
    </submittedName>
</protein>
<evidence type="ECO:0000313" key="6">
    <source>
        <dbReference type="EMBL" id="SHN40187.1"/>
    </source>
</evidence>
<organism evidence="6 7">
    <name type="scientific">Cryptosporangium aurantiacum</name>
    <dbReference type="NCBI Taxonomy" id="134849"/>
    <lineage>
        <taxon>Bacteria</taxon>
        <taxon>Bacillati</taxon>
        <taxon>Actinomycetota</taxon>
        <taxon>Actinomycetes</taxon>
        <taxon>Cryptosporangiales</taxon>
        <taxon>Cryptosporangiaceae</taxon>
        <taxon>Cryptosporangium</taxon>
    </lineage>
</organism>
<evidence type="ECO:0000256" key="2">
    <source>
        <dbReference type="ARBA" id="ARBA00022643"/>
    </source>
</evidence>
<dbReference type="InterPro" id="IPR036661">
    <property type="entry name" value="Luciferase-like_sf"/>
</dbReference>
<name>A0A1M7R4G7_9ACTN</name>
<sequence>MHIGISRPQSPPHPIPDVDAAVVARHAEQLGFESVFYGEHPIRPVAQAGHAVHRDGVPFFQDTLVALSRISAATTTIRFGGGVFLVPEHNPVQFAKELASLDHYGRGRLLVGCGVGWSRVECELLGGHWDRRWAQTEESIKIMRRLWTQDTVTYDGEFYRVPPVQLFPKPAAVPHPPILIGAGASERTFTRIADYADGWLPAFVTREAAAGAAAVVAAGRRRLDQLAVEAGRDPAALQITAIARGLSRAGAPELRARIAGLADAGADRVLISMPTVTSAQEAADALDRLAEAAF</sequence>
<dbReference type="GO" id="GO:0008726">
    <property type="term" value="F:alkanesulfonate monooxygenase activity"/>
    <property type="evidence" value="ECO:0007669"/>
    <property type="project" value="TreeGrafter"/>
</dbReference>
<dbReference type="PANTHER" id="PTHR42847:SF4">
    <property type="entry name" value="ALKANESULFONATE MONOOXYGENASE-RELATED"/>
    <property type="match status" value="1"/>
</dbReference>
<evidence type="ECO:0000256" key="4">
    <source>
        <dbReference type="ARBA" id="ARBA00023033"/>
    </source>
</evidence>
<dbReference type="SUPFAM" id="SSF51679">
    <property type="entry name" value="Bacterial luciferase-like"/>
    <property type="match status" value="1"/>
</dbReference>
<evidence type="ECO:0000256" key="3">
    <source>
        <dbReference type="ARBA" id="ARBA00023002"/>
    </source>
</evidence>
<keyword evidence="3" id="KW-0560">Oxidoreductase</keyword>